<accession>A0A848BTG2</accession>
<dbReference type="AlphaFoldDB" id="A0A848BTG2"/>
<evidence type="ECO:0000313" key="1">
    <source>
        <dbReference type="EMBL" id="NME29002.1"/>
    </source>
</evidence>
<dbReference type="EMBL" id="JABAFG010000018">
    <property type="protein sequence ID" value="NME29002.1"/>
    <property type="molecule type" value="Genomic_DNA"/>
</dbReference>
<proteinExistence type="predicted"/>
<dbReference type="RefSeq" id="WP_170087905.1">
    <property type="nucleotide sequence ID" value="NZ_JABAFG010000018.1"/>
</dbReference>
<name>A0A848BTG2_9FIRM</name>
<gene>
    <name evidence="1" type="ORF">HF872_10280</name>
</gene>
<organism evidence="1 2">
    <name type="scientific">Megasphaera hexanoica</name>
    <dbReference type="NCBI Taxonomy" id="1675036"/>
    <lineage>
        <taxon>Bacteria</taxon>
        <taxon>Bacillati</taxon>
        <taxon>Bacillota</taxon>
        <taxon>Negativicutes</taxon>
        <taxon>Veillonellales</taxon>
        <taxon>Veillonellaceae</taxon>
        <taxon>Megasphaera</taxon>
    </lineage>
</organism>
<reference evidence="1 2" key="1">
    <citation type="submission" date="2020-04" db="EMBL/GenBank/DDBJ databases">
        <authorList>
            <person name="Hitch T.C.A."/>
            <person name="Wylensek D."/>
            <person name="Clavel T."/>
        </authorList>
    </citation>
    <scope>NUCLEOTIDE SEQUENCE [LARGE SCALE GENOMIC DNA]</scope>
    <source>
        <strain evidence="1 2">Oil-RF-744-FAT-WT-6-1</strain>
    </source>
</reference>
<dbReference type="Proteomes" id="UP000591071">
    <property type="component" value="Unassembled WGS sequence"/>
</dbReference>
<protein>
    <recommendedName>
        <fullName evidence="3">WYL domain-containing protein</fullName>
    </recommendedName>
</protein>
<comment type="caution">
    <text evidence="1">The sequence shown here is derived from an EMBL/GenBank/DDBJ whole genome shotgun (WGS) entry which is preliminary data.</text>
</comment>
<evidence type="ECO:0000313" key="2">
    <source>
        <dbReference type="Proteomes" id="UP000591071"/>
    </source>
</evidence>
<sequence>MSDSLYIKNITELRFFLDLAGYGCYSRKQMKKRLKKPGTYDKRLDFLNTCLDQTYWHYTQQGKERRFSFHGNIYETTGNYLTPVFFMKTLDMQWLLCYILILQVLDMGHNALSYTDLQEKVMTRLYIAFTPVAAKIPFLHQNDWKKQFRRSHWNKHPEALIALKLHHENWESQIRRRLQDLVDAGLVIRRQDDKERYSLPVIPFSTLSRTDWEQLHQAMLLYSQTALLTLPGCTALEVLFSGLTHRSVYQVRNTNPLRICDDTELYKILKSMQHHKTIRFQYKSSIHQGISMAVQRDTYQREYVYLKECHGINTYNIQYMYKTETGKSVGTQSLHSRRKQRHHSIELILHYKTETEHQELLSRIQDIQLEYKENKITANSSHCYLIVQDGLSLIPWLRTLQPAVEIGWDSTGKLRQRMITDLQEALENYD</sequence>
<evidence type="ECO:0008006" key="3">
    <source>
        <dbReference type="Google" id="ProtNLM"/>
    </source>
</evidence>